<dbReference type="Pfam" id="PF12158">
    <property type="entry name" value="DUF3592"/>
    <property type="match status" value="1"/>
</dbReference>
<evidence type="ECO:0000256" key="1">
    <source>
        <dbReference type="SAM" id="Phobius"/>
    </source>
</evidence>
<feature type="transmembrane region" description="Helical" evidence="1">
    <location>
        <begin position="50"/>
        <end position="67"/>
    </location>
</feature>
<accession>A0A4R1F0R1</accession>
<name>A0A4R1F0R1_9GAMM</name>
<dbReference type="Proteomes" id="UP000294887">
    <property type="component" value="Unassembled WGS sequence"/>
</dbReference>
<evidence type="ECO:0000259" key="2">
    <source>
        <dbReference type="Pfam" id="PF12158"/>
    </source>
</evidence>
<keyword evidence="1" id="KW-0812">Transmembrane</keyword>
<dbReference type="InterPro" id="IPR021994">
    <property type="entry name" value="DUF3592"/>
</dbReference>
<comment type="caution">
    <text evidence="3">The sequence shown here is derived from an EMBL/GenBank/DDBJ whole genome shotgun (WGS) entry which is preliminary data.</text>
</comment>
<sequence>MTANNQNKTILPMSALSSPIQKILNFSVKLFVALFVVALLIFMFPEMAHHLILLIGAGMSVYSLRILKKYGDLQSWQLEKARIETLSEVTDEQTEGNSGAVKYYYPEIKYHYTVDEKTYTSKTVSLEKQNIWCAEKNVWGESLTENEKWWSALKVGYELSAYINPKNPAQSVLIKNISNTRRSHHLAILFGGILICFLWLLVVLLNF</sequence>
<organism evidence="3 4">
    <name type="scientific">Cocleimonas flava</name>
    <dbReference type="NCBI Taxonomy" id="634765"/>
    <lineage>
        <taxon>Bacteria</taxon>
        <taxon>Pseudomonadati</taxon>
        <taxon>Pseudomonadota</taxon>
        <taxon>Gammaproteobacteria</taxon>
        <taxon>Thiotrichales</taxon>
        <taxon>Thiotrichaceae</taxon>
        <taxon>Cocleimonas</taxon>
    </lineage>
</organism>
<dbReference type="EMBL" id="SMFQ01000003">
    <property type="protein sequence ID" value="TCJ86840.1"/>
    <property type="molecule type" value="Genomic_DNA"/>
</dbReference>
<reference evidence="3 4" key="1">
    <citation type="submission" date="2019-03" db="EMBL/GenBank/DDBJ databases">
        <title>Genomic Encyclopedia of Type Strains, Phase IV (KMG-IV): sequencing the most valuable type-strain genomes for metagenomic binning, comparative biology and taxonomic classification.</title>
        <authorList>
            <person name="Goeker M."/>
        </authorList>
    </citation>
    <scope>NUCLEOTIDE SEQUENCE [LARGE SCALE GENOMIC DNA]</scope>
    <source>
        <strain evidence="3 4">DSM 24830</strain>
    </source>
</reference>
<protein>
    <submittedName>
        <fullName evidence="3">Uncharacterized protein DUF3592</fullName>
    </submittedName>
</protein>
<keyword evidence="4" id="KW-1185">Reference proteome</keyword>
<feature type="transmembrane region" description="Helical" evidence="1">
    <location>
        <begin position="23"/>
        <end position="44"/>
    </location>
</feature>
<evidence type="ECO:0000313" key="3">
    <source>
        <dbReference type="EMBL" id="TCJ86840.1"/>
    </source>
</evidence>
<keyword evidence="1" id="KW-1133">Transmembrane helix</keyword>
<dbReference type="RefSeq" id="WP_131905171.1">
    <property type="nucleotide sequence ID" value="NZ_BAAAFU010000004.1"/>
</dbReference>
<evidence type="ECO:0000313" key="4">
    <source>
        <dbReference type="Proteomes" id="UP000294887"/>
    </source>
</evidence>
<keyword evidence="1" id="KW-0472">Membrane</keyword>
<dbReference type="OrthoDB" id="6402665at2"/>
<gene>
    <name evidence="3" type="ORF">EV695_1338</name>
</gene>
<proteinExistence type="predicted"/>
<dbReference type="AlphaFoldDB" id="A0A4R1F0R1"/>
<feature type="domain" description="DUF3592" evidence="2">
    <location>
        <begin position="87"/>
        <end position="177"/>
    </location>
</feature>
<feature type="transmembrane region" description="Helical" evidence="1">
    <location>
        <begin position="186"/>
        <end position="205"/>
    </location>
</feature>